<dbReference type="AlphaFoldDB" id="A0AAD7XJL3"/>
<evidence type="ECO:0000256" key="4">
    <source>
        <dbReference type="ARBA" id="ARBA00023004"/>
    </source>
</evidence>
<dbReference type="InterPro" id="IPR016193">
    <property type="entry name" value="Cytidine_deaminase-like"/>
</dbReference>
<evidence type="ECO:0000256" key="1">
    <source>
        <dbReference type="ARBA" id="ARBA00005104"/>
    </source>
</evidence>
<dbReference type="GO" id="GO:0046872">
    <property type="term" value="F:metal ion binding"/>
    <property type="evidence" value="ECO:0007669"/>
    <property type="project" value="UniProtKB-KW"/>
</dbReference>
<comment type="cofactor">
    <cofactor evidence="6">
        <name>[2Fe-2S] cluster</name>
        <dbReference type="ChEBI" id="CHEBI:190135"/>
    </cofactor>
</comment>
<protein>
    <recommendedName>
        <fullName evidence="7">CMP/dCMP-type deaminase domain-containing protein</fullName>
    </recommendedName>
</protein>
<dbReference type="PANTHER" id="PTHR13680:SF5">
    <property type="entry name" value="CDGSH IRON-SULFUR DOMAIN-CONTAINING PROTEIN 1"/>
    <property type="match status" value="1"/>
</dbReference>
<dbReference type="InterPro" id="IPR004794">
    <property type="entry name" value="Eubact_RibD"/>
</dbReference>
<keyword evidence="4" id="KW-0408">Iron</keyword>
<dbReference type="Gene3D" id="3.40.140.10">
    <property type="entry name" value="Cytidine Deaminase, domain 2"/>
    <property type="match status" value="1"/>
</dbReference>
<dbReference type="GO" id="GO:0005741">
    <property type="term" value="C:mitochondrial outer membrane"/>
    <property type="evidence" value="ECO:0007669"/>
    <property type="project" value="TreeGrafter"/>
</dbReference>
<dbReference type="InterPro" id="IPR002125">
    <property type="entry name" value="CMP_dCMP_dom"/>
</dbReference>
<dbReference type="InterPro" id="IPR042216">
    <property type="entry name" value="MitoNEET_CISD"/>
</dbReference>
<dbReference type="InterPro" id="IPR045131">
    <property type="entry name" value="CISD1/2"/>
</dbReference>
<evidence type="ECO:0000256" key="6">
    <source>
        <dbReference type="ARBA" id="ARBA00034078"/>
    </source>
</evidence>
<organism evidence="8 9">
    <name type="scientific">Chrysophaeum taylorii</name>
    <dbReference type="NCBI Taxonomy" id="2483200"/>
    <lineage>
        <taxon>Eukaryota</taxon>
        <taxon>Sar</taxon>
        <taxon>Stramenopiles</taxon>
        <taxon>Ochrophyta</taxon>
        <taxon>Pelagophyceae</taxon>
        <taxon>Pelagomonadales</taxon>
        <taxon>Pelagomonadaceae</taxon>
        <taxon>Chrysophaeum</taxon>
    </lineage>
</organism>
<evidence type="ECO:0000259" key="7">
    <source>
        <dbReference type="PROSITE" id="PS51747"/>
    </source>
</evidence>
<dbReference type="Proteomes" id="UP001230188">
    <property type="component" value="Unassembled WGS sequence"/>
</dbReference>
<keyword evidence="9" id="KW-1185">Reference proteome</keyword>
<proteinExistence type="predicted"/>
<dbReference type="FunFam" id="3.40.5.90:FF:000001">
    <property type="entry name" value="CDGSH iron-sulfur domain-containing protein 1"/>
    <property type="match status" value="1"/>
</dbReference>
<dbReference type="NCBIfam" id="TIGR00326">
    <property type="entry name" value="eubact_ribD"/>
    <property type="match status" value="1"/>
</dbReference>
<dbReference type="CDD" id="cd01284">
    <property type="entry name" value="Riboflavin_deaminase-reductase"/>
    <property type="match status" value="1"/>
</dbReference>
<accession>A0AAD7XJL3</accession>
<dbReference type="Pfam" id="PF09360">
    <property type="entry name" value="zf-CDGSH"/>
    <property type="match status" value="1"/>
</dbReference>
<keyword evidence="5" id="KW-0411">Iron-sulfur</keyword>
<feature type="domain" description="CMP/dCMP-type deaminase" evidence="7">
    <location>
        <begin position="69"/>
        <end position="213"/>
    </location>
</feature>
<comment type="pathway">
    <text evidence="1">Cofactor biosynthesis; riboflavin biosynthesis.</text>
</comment>
<dbReference type="GO" id="GO:0010506">
    <property type="term" value="P:regulation of autophagy"/>
    <property type="evidence" value="ECO:0007669"/>
    <property type="project" value="InterPro"/>
</dbReference>
<dbReference type="GO" id="GO:0008835">
    <property type="term" value="F:diaminohydroxyphosphoribosylaminopyrimidine deaminase activity"/>
    <property type="evidence" value="ECO:0007669"/>
    <property type="project" value="InterPro"/>
</dbReference>
<evidence type="ECO:0000313" key="9">
    <source>
        <dbReference type="Proteomes" id="UP001230188"/>
    </source>
</evidence>
<gene>
    <name evidence="8" type="ORF">CTAYLR_001396</name>
</gene>
<name>A0AAD7XJL3_9STRA</name>
<dbReference type="GO" id="GO:0009231">
    <property type="term" value="P:riboflavin biosynthetic process"/>
    <property type="evidence" value="ECO:0007669"/>
    <property type="project" value="InterPro"/>
</dbReference>
<keyword evidence="3" id="KW-0479">Metal-binding</keyword>
<dbReference type="SUPFAM" id="SSF53927">
    <property type="entry name" value="Cytidine deaminase-like"/>
    <property type="match status" value="1"/>
</dbReference>
<dbReference type="Gene3D" id="3.40.5.90">
    <property type="entry name" value="CDGSH iron-sulfur domain, mitoNEET-type"/>
    <property type="match status" value="1"/>
</dbReference>
<dbReference type="GO" id="GO:0051537">
    <property type="term" value="F:2 iron, 2 sulfur cluster binding"/>
    <property type="evidence" value="ECO:0007669"/>
    <property type="project" value="UniProtKB-KW"/>
</dbReference>
<reference evidence="8" key="1">
    <citation type="submission" date="2023-01" db="EMBL/GenBank/DDBJ databases">
        <title>Metagenome sequencing of chrysophaentin producing Chrysophaeum taylorii.</title>
        <authorList>
            <person name="Davison J."/>
            <person name="Bewley C."/>
        </authorList>
    </citation>
    <scope>NUCLEOTIDE SEQUENCE</scope>
    <source>
        <strain evidence="8">NIES-1699</strain>
    </source>
</reference>
<evidence type="ECO:0000313" key="8">
    <source>
        <dbReference type="EMBL" id="KAJ8598560.1"/>
    </source>
</evidence>
<comment type="caution">
    <text evidence="8">The sequence shown here is derived from an EMBL/GenBank/DDBJ whole genome shotgun (WGS) entry which is preliminary data.</text>
</comment>
<dbReference type="EMBL" id="JAQMWT010000671">
    <property type="protein sequence ID" value="KAJ8598560.1"/>
    <property type="molecule type" value="Genomic_DNA"/>
</dbReference>
<dbReference type="Pfam" id="PF00383">
    <property type="entry name" value="dCMP_cyt_deam_1"/>
    <property type="match status" value="1"/>
</dbReference>
<dbReference type="SMART" id="SM00704">
    <property type="entry name" value="ZnF_CDGSH"/>
    <property type="match status" value="1"/>
</dbReference>
<dbReference type="InterPro" id="IPR018967">
    <property type="entry name" value="FeS-contain_CDGSH-typ"/>
</dbReference>
<dbReference type="PROSITE" id="PS51747">
    <property type="entry name" value="CYT_DCMP_DEAMINASES_2"/>
    <property type="match status" value="1"/>
</dbReference>
<sequence>MFPSQRAPPKPLIKPPVNPQVIRRCCCWVGSLSAAPGSRRAWGLAAVGGLVPSRARTTTACEIRARQKRRLQEWMCEAIDLALLGAGQTAPNPVVGCIVVAGDGSALGRGYHPSAGEPHAEIFALRKSSAACDAGAVLEREGDSWHVSNAEHLSDATVYVTLEPCSHVGRTPPCCDALVAAGVRRVVVGMEDPAPWVSGKGVARLRDAGVHVDVGVEAIKCAAINAAFRLALIYAAVARSFQVQQQPVRHLGATVRFEKINTKIDLESKKVVTIDEVEAGKKKVYCRCWKSGTFPLCDGTHAKHNEETGDNVGPLIVKAA</sequence>
<keyword evidence="2" id="KW-0001">2Fe-2S</keyword>
<evidence type="ECO:0000256" key="2">
    <source>
        <dbReference type="ARBA" id="ARBA00022714"/>
    </source>
</evidence>
<evidence type="ECO:0000256" key="5">
    <source>
        <dbReference type="ARBA" id="ARBA00023014"/>
    </source>
</evidence>
<evidence type="ECO:0000256" key="3">
    <source>
        <dbReference type="ARBA" id="ARBA00022723"/>
    </source>
</evidence>
<dbReference type="PANTHER" id="PTHR13680">
    <property type="entry name" value="CDGSH IRON-SULFUR DOMAIN-CONTAINING PROTEIN 1"/>
    <property type="match status" value="1"/>
</dbReference>